<dbReference type="RefSeq" id="WP_155612502.1">
    <property type="nucleotide sequence ID" value="NZ_WNZW01000010.1"/>
</dbReference>
<sequence>MQRFKKSFVWLALMSLIIGLVPVGLTQTVEAATPPSYFIPDDLKLQSTNSLDLNSTDPVLGLSRQSVRVSSTENFLVDGTYNQVSADLEVTVQQLNSTSSGGWAPDSTRIITDRITDNGNNRFSVNLRLFSGYNKVTFSGSQGNNKRSDTFYILYDRVPTLVSANVLYPGGGSSPVSLNEDARAVVSNSRIIVRGNYENATKITLDIGDGNGGQQATLIDSQKEFFSSYIDLKPGLNTLTIAVENETSKVTVTRELYFFDENQPFVELGLKHSAYADPIDLLGQTIPSVAQAPDSAALTGQVLIPYKSVPFDGNNELFVEVNGTAPVSLTATASEDLIIPGADGQTPTYRLVTFTTNGDFTFDGTGLQNIEVAITYGPSPTDRYEASKRASFKYLPGQMTIKNMYLLEGYDGNTANYGLATKKPLNNSQVSSSEFYILVESDAPIGSTPALKGTYLPLSTRDVTLTYAAQPGGLTNQAVYKVSGFSSGTQQVRFYFDGSVDAYYNAYISYVSRSRIYVTDLLDGQTIQLDSSSSTGRVISLNGQYIGFGNDGTSTHNFYNQVFVNGVEQLPGNQGNWLNETSGAFKLDFNVDNNGPLYYGQNTIVLKGKTTGANPTGTTPTEITETIRFFIIDTNVSTIEKFIPVAAPVVSTDRPVFYENFGSNNLSKIFEQATDFTPTDEGFATGRTSYDLVLHGGGAERVELYSGSTLMFSFDIDTNQANNHHVGSTYGSNGLIYDFSGDQNNFIFRIRDIKFDKDISAAHIYNLDLINRTGSRTSQKLEVKREVSAFRILAPQPTVGNDIIVNRNFVRFDIEAEGATSVKIGKEQAMKRTDLPADATSRFVLDYVGLKKDGWTTIKIEIDRNGVKSSTDVRVYYASAVAIDSQFMAEKVSNKYSVFNKKLELSFPKGTVLQNAVVPKNTVVKFYPDNKLLFGIADPTDGVVERRNDYGNIIFDPLSGEDSGYRKIGKPDYEVSLFNMNANTFNFIRVSDIYWISGGVGELGNSPSMNGLPPYSSWYSYPSTDSHEPISFMGVDATRRLKPSQRGELTLAFDPNVVDAAGTAITVFRLTDGGVWENIGGEVDTKKGTITVPFDQFGYYKVMKLRSSYKDITNHGWAREVLNALYSKGIMMNNGLRSDSFGTDDTIKRGEFATLLVKGLNLPLNYDDNQTFFDVVPAAKTNTWSYAYIETAARAGIISGLGEGYFGVDEDLTREQAAIMIARALRLKLDANDTKLQSSLAKTFMDSSRIDVYARPAVQAVYKAKIMTGTPVTVPGQKKSSLNFNPKSPMTRAEAGKITVELLKKSTKIFPKNLS</sequence>
<feature type="domain" description="SLH" evidence="1">
    <location>
        <begin position="1241"/>
        <end position="1313"/>
    </location>
</feature>
<dbReference type="Proteomes" id="UP000447876">
    <property type="component" value="Unassembled WGS sequence"/>
</dbReference>
<evidence type="ECO:0000313" key="3">
    <source>
        <dbReference type="Proteomes" id="UP000447876"/>
    </source>
</evidence>
<dbReference type="InterPro" id="IPR001119">
    <property type="entry name" value="SLH_dom"/>
</dbReference>
<dbReference type="PROSITE" id="PS51272">
    <property type="entry name" value="SLH"/>
    <property type="match status" value="3"/>
</dbReference>
<feature type="domain" description="SLH" evidence="1">
    <location>
        <begin position="1105"/>
        <end position="1168"/>
    </location>
</feature>
<dbReference type="Pfam" id="PF00395">
    <property type="entry name" value="SLH"/>
    <property type="match status" value="3"/>
</dbReference>
<feature type="domain" description="SLH" evidence="1">
    <location>
        <begin position="1169"/>
        <end position="1235"/>
    </location>
</feature>
<accession>A0A7X2Z423</accession>
<proteinExistence type="predicted"/>
<evidence type="ECO:0000313" key="2">
    <source>
        <dbReference type="EMBL" id="MUG47120.1"/>
    </source>
</evidence>
<comment type="caution">
    <text evidence="2">The sequence shown here is derived from an EMBL/GenBank/DDBJ whole genome shotgun (WGS) entry which is preliminary data.</text>
</comment>
<name>A0A7X2Z423_9BACL</name>
<dbReference type="EMBL" id="WNZW01000010">
    <property type="protein sequence ID" value="MUG47120.1"/>
    <property type="molecule type" value="Genomic_DNA"/>
</dbReference>
<dbReference type="OrthoDB" id="1805600at2"/>
<protein>
    <recommendedName>
        <fullName evidence="1">SLH domain-containing protein</fullName>
    </recommendedName>
</protein>
<reference evidence="2 3" key="1">
    <citation type="submission" date="2019-11" db="EMBL/GenBank/DDBJ databases">
        <title>Draft genome sequences of five Paenibacillus species of dairy origin.</title>
        <authorList>
            <person name="Olajide A.M."/>
            <person name="Chen S."/>
            <person name="Lapointe G."/>
        </authorList>
    </citation>
    <scope>NUCLEOTIDE SEQUENCE [LARGE SCALE GENOMIC DNA]</scope>
    <source>
        <strain evidence="2 3">12CR55</strain>
    </source>
</reference>
<evidence type="ECO:0000259" key="1">
    <source>
        <dbReference type="PROSITE" id="PS51272"/>
    </source>
</evidence>
<gene>
    <name evidence="2" type="ORF">GNP95_19320</name>
</gene>
<organism evidence="2 3">
    <name type="scientific">Paenibacillus woosongensis</name>
    <dbReference type="NCBI Taxonomy" id="307580"/>
    <lineage>
        <taxon>Bacteria</taxon>
        <taxon>Bacillati</taxon>
        <taxon>Bacillota</taxon>
        <taxon>Bacilli</taxon>
        <taxon>Bacillales</taxon>
        <taxon>Paenibacillaceae</taxon>
        <taxon>Paenibacillus</taxon>
    </lineage>
</organism>